<dbReference type="InterPro" id="IPR035899">
    <property type="entry name" value="DBL_dom_sf"/>
</dbReference>
<dbReference type="PROSITE" id="PS50010">
    <property type="entry name" value="DH_2"/>
    <property type="match status" value="1"/>
</dbReference>
<dbReference type="CDD" id="cd22173">
    <property type="entry name" value="F-box_ECT2L"/>
    <property type="match status" value="1"/>
</dbReference>
<gene>
    <name evidence="3" type="primary">ECT2L</name>
    <name evidence="3" type="ORF">AOXY_G7675</name>
</gene>
<dbReference type="Gene3D" id="2.30.29.30">
    <property type="entry name" value="Pleckstrin-homology domain (PH domain)/Phosphotyrosine-binding domain (PTB)"/>
    <property type="match status" value="1"/>
</dbReference>
<dbReference type="InterPro" id="IPR011993">
    <property type="entry name" value="PH-like_dom_sf"/>
</dbReference>
<keyword evidence="4" id="KW-1185">Reference proteome</keyword>
<dbReference type="Gene3D" id="1.20.1280.50">
    <property type="match status" value="1"/>
</dbReference>
<dbReference type="SUPFAM" id="SSF81383">
    <property type="entry name" value="F-box domain"/>
    <property type="match status" value="1"/>
</dbReference>
<dbReference type="Proteomes" id="UP001230051">
    <property type="component" value="Unassembled WGS sequence"/>
</dbReference>
<evidence type="ECO:0000256" key="1">
    <source>
        <dbReference type="SAM" id="MobiDB-lite"/>
    </source>
</evidence>
<sequence>MKPLEAESMSNSMTKTKMRSSPHSIKQWQLESIGVQPGVTEMALNEAFSGNQANITMDTRFSTWTPITNKSSNHQLFQERMILICHWFDLWTDRQRKQFLHNVLMRCSRSQLKFTRDWFTEVIPITKLDFTTVLPRFISLYIFSFLNPKELCIAAQVSWHWKFLAEQDCLWIPKCVKLGWFVPYTPADNEYGAWKRHYLACAADLDYLTPREAAEVYGTLNEPKGITEELEERQTERAIRMRIRERVAEHKKALLKSRPAWLSNSWNSGRLKTRLQTNKPQASLGQPGLTAALLLIRENTLSHSTLSKHLAEENKPCSSYDPVLEKKLMITSLKSLPKRKNACCGSSYPVLPHRQHSRVQRVYSNPSTQSAPHLILVSSRVPAYEMLLDSLKVGVVPVVYDYTGITLESLLFCTEQALQGEKAQSIGIFTEGHPGEISLSKDCRVNTKSVLSPEIREFWEKLAGCVVSHSEGGCLDIFIPLAASEAGMEVLSKISALTGLDVSTPTGIATGSYQHICSEWLGKAEAKFPCVKYFIESKLLSWCRLVDVLEEALKTVRKHMKPYLQELQEEVCGRIIGQFMFDSMGLAEVQTNQDTAQALIAGLVALTRERYVSPLEFLSNFLMGRCKSIDGNNSECEPAVTLSGYMKDDELLRTDGKKNQNEELAHLNLKLQRDSADKRTMFAREVLQSEHHYVQLLEITRDIYVTPLKAALSSNRGIVSAANVLIIFSDVLDILELNRQFLEELKERLQEWGPSQCLGDVFIKFSTRLNTYTNFFNNYSVILKTIDKCRETIPAFRAFLKRHDRTVVTKMMCLQELLLFPSKRFEEYVTLLYGLRLHTPPEHTDRANLTTAVEKMKHYRDFIRQLKQNMNCDPKMLEAQRSIQGCPNLMEANRYLIQVQDVAQLSCPGMEINASLRIYDHVCDLTLFLFNDAVVITSRSVSHVPFEHTCKTTHRFLASVALHRLFIEDIPDTKYIKNAFVLQGPKRQWICVTEREDHKCIFLSVLQRAINAAIGVK</sequence>
<feature type="region of interest" description="Disordered" evidence="1">
    <location>
        <begin position="1"/>
        <end position="23"/>
    </location>
</feature>
<organism evidence="3 4">
    <name type="scientific">Acipenser oxyrinchus oxyrinchus</name>
    <dbReference type="NCBI Taxonomy" id="40147"/>
    <lineage>
        <taxon>Eukaryota</taxon>
        <taxon>Metazoa</taxon>
        <taxon>Chordata</taxon>
        <taxon>Craniata</taxon>
        <taxon>Vertebrata</taxon>
        <taxon>Euteleostomi</taxon>
        <taxon>Actinopterygii</taxon>
        <taxon>Chondrostei</taxon>
        <taxon>Acipenseriformes</taxon>
        <taxon>Acipenseridae</taxon>
        <taxon>Acipenser</taxon>
    </lineage>
</organism>
<dbReference type="Gene3D" id="1.20.900.10">
    <property type="entry name" value="Dbl homology (DH) domain"/>
    <property type="match status" value="1"/>
</dbReference>
<dbReference type="PANTHER" id="PTHR46857:SF1">
    <property type="entry name" value="EPITHELIAL CELL-TRANSFORMING SEQUENCE 2 ONCOGENE-LIKE"/>
    <property type="match status" value="1"/>
</dbReference>
<accession>A0AAD8GAE1</accession>
<dbReference type="SUPFAM" id="SSF50729">
    <property type="entry name" value="PH domain-like"/>
    <property type="match status" value="1"/>
</dbReference>
<dbReference type="Pfam" id="PF00621">
    <property type="entry name" value="RhoGEF"/>
    <property type="match status" value="1"/>
</dbReference>
<dbReference type="InterPro" id="IPR000219">
    <property type="entry name" value="DH_dom"/>
</dbReference>
<dbReference type="Pfam" id="PF12937">
    <property type="entry name" value="F-box-like"/>
    <property type="match status" value="1"/>
</dbReference>
<reference evidence="3" key="1">
    <citation type="submission" date="2022-02" db="EMBL/GenBank/DDBJ databases">
        <title>Atlantic sturgeon de novo genome assembly.</title>
        <authorList>
            <person name="Stock M."/>
            <person name="Klopp C."/>
            <person name="Guiguen Y."/>
            <person name="Cabau C."/>
            <person name="Parinello H."/>
            <person name="Santidrian Yebra-Pimentel E."/>
            <person name="Kuhl H."/>
            <person name="Dirks R.P."/>
            <person name="Guessner J."/>
            <person name="Wuertz S."/>
            <person name="Du K."/>
            <person name="Schartl M."/>
        </authorList>
    </citation>
    <scope>NUCLEOTIDE SEQUENCE</scope>
    <source>
        <strain evidence="3">STURGEONOMICS-FGT-2020</strain>
        <tissue evidence="3">Whole blood</tissue>
    </source>
</reference>
<dbReference type="Pfam" id="PF14252">
    <property type="entry name" value="DUF4347"/>
    <property type="match status" value="1"/>
</dbReference>
<dbReference type="GO" id="GO:0005085">
    <property type="term" value="F:guanyl-nucleotide exchange factor activity"/>
    <property type="evidence" value="ECO:0007669"/>
    <property type="project" value="InterPro"/>
</dbReference>
<dbReference type="SMART" id="SM00325">
    <property type="entry name" value="RhoGEF"/>
    <property type="match status" value="1"/>
</dbReference>
<proteinExistence type="predicted"/>
<feature type="domain" description="DH" evidence="2">
    <location>
        <begin position="678"/>
        <end position="866"/>
    </location>
</feature>
<comment type="caution">
    <text evidence="3">The sequence shown here is derived from an EMBL/GenBank/DDBJ whole genome shotgun (WGS) entry which is preliminary data.</text>
</comment>
<dbReference type="InterPro" id="IPR025592">
    <property type="entry name" value="DUF4347"/>
</dbReference>
<dbReference type="InterPro" id="IPR052805">
    <property type="entry name" value="GEF_Ubiquitin-Prot_Reg"/>
</dbReference>
<dbReference type="InterPro" id="IPR036047">
    <property type="entry name" value="F-box-like_dom_sf"/>
</dbReference>
<evidence type="ECO:0000259" key="2">
    <source>
        <dbReference type="PROSITE" id="PS50010"/>
    </source>
</evidence>
<dbReference type="CDD" id="cd00160">
    <property type="entry name" value="RhoGEF"/>
    <property type="match status" value="1"/>
</dbReference>
<dbReference type="SMART" id="SM00256">
    <property type="entry name" value="FBOX"/>
    <property type="match status" value="1"/>
</dbReference>
<protein>
    <submittedName>
        <fullName evidence="3">Epithelial cell-transforming sequence 2 oncogene-like isoform X1</fullName>
    </submittedName>
</protein>
<dbReference type="EMBL" id="JAGXEW010000006">
    <property type="protein sequence ID" value="KAK1170747.1"/>
    <property type="molecule type" value="Genomic_DNA"/>
</dbReference>
<evidence type="ECO:0000313" key="3">
    <source>
        <dbReference type="EMBL" id="KAK1170747.1"/>
    </source>
</evidence>
<dbReference type="InterPro" id="IPR001810">
    <property type="entry name" value="F-box_dom"/>
</dbReference>
<dbReference type="PANTHER" id="PTHR46857">
    <property type="entry name" value="EPITHELIAL CELL-TRANSFORMING SEQUENCE 2 ONCOGENE-LIKE"/>
    <property type="match status" value="1"/>
</dbReference>
<evidence type="ECO:0000313" key="4">
    <source>
        <dbReference type="Proteomes" id="UP001230051"/>
    </source>
</evidence>
<dbReference type="SUPFAM" id="SSF48065">
    <property type="entry name" value="DBL homology domain (DH-domain)"/>
    <property type="match status" value="1"/>
</dbReference>
<feature type="compositionally biased region" description="Polar residues" evidence="1">
    <location>
        <begin position="8"/>
        <end position="23"/>
    </location>
</feature>
<name>A0AAD8GAE1_ACIOX</name>
<dbReference type="AlphaFoldDB" id="A0AAD8GAE1"/>